<dbReference type="InterPro" id="IPR005143">
    <property type="entry name" value="TF_LuxR_autoind-bd_dom"/>
</dbReference>
<accession>A0A6N3AEY5</accession>
<dbReference type="PANTHER" id="PTHR44688">
    <property type="entry name" value="DNA-BINDING TRANSCRIPTIONAL ACTIVATOR DEVR_DOSR"/>
    <property type="match status" value="1"/>
</dbReference>
<dbReference type="Gene3D" id="3.30.450.80">
    <property type="entry name" value="Transcription factor LuxR-like, autoinducer-binding domain"/>
    <property type="match status" value="1"/>
</dbReference>
<dbReference type="PROSITE" id="PS50043">
    <property type="entry name" value="HTH_LUXR_2"/>
    <property type="match status" value="1"/>
</dbReference>
<evidence type="ECO:0000256" key="2">
    <source>
        <dbReference type="ARBA" id="ARBA00023125"/>
    </source>
</evidence>
<dbReference type="PRINTS" id="PR00038">
    <property type="entry name" value="HTHLUXR"/>
</dbReference>
<dbReference type="PANTHER" id="PTHR44688:SF16">
    <property type="entry name" value="DNA-BINDING TRANSCRIPTIONAL ACTIVATOR DEVR_DOSR"/>
    <property type="match status" value="1"/>
</dbReference>
<dbReference type="CDD" id="cd06170">
    <property type="entry name" value="LuxR_C_like"/>
    <property type="match status" value="1"/>
</dbReference>
<evidence type="ECO:0000256" key="3">
    <source>
        <dbReference type="ARBA" id="ARBA00023163"/>
    </source>
</evidence>
<dbReference type="Gene3D" id="1.10.10.10">
    <property type="entry name" value="Winged helix-like DNA-binding domain superfamily/Winged helix DNA-binding domain"/>
    <property type="match status" value="1"/>
</dbReference>
<keyword evidence="3" id="KW-0804">Transcription</keyword>
<proteinExistence type="predicted"/>
<sequence length="256" mass="28516">MRIEIERPAGSEAAGLEAAFATLFSQTRALGFDAMIYDYTPVARSLEGELITPSLLQMRNVPEDMRQLWCERGYYQRDPVQHCALASCAPFVWSYQRPENSALQGKLDDHAQAVTHYMRDHDMPCGATVPLHLPNGGFGTLTGIITGAQPERELGDTLASLTFLAHRFQESAFPLFDASMLTCRHVKLSNRERECLAWSAEGLTAKEIARKLHRSVATVTLHLNTAARKLGATNRLQAVVRALHYRLLEGEQHGDN</sequence>
<dbReference type="EMBL" id="CACRTZ010000004">
    <property type="protein sequence ID" value="VYT88888.1"/>
    <property type="molecule type" value="Genomic_DNA"/>
</dbReference>
<keyword evidence="1" id="KW-0805">Transcription regulation</keyword>
<organism evidence="5">
    <name type="scientific">Phytobacter massiliensis</name>
    <dbReference type="NCBI Taxonomy" id="1485952"/>
    <lineage>
        <taxon>Bacteria</taxon>
        <taxon>Pseudomonadati</taxon>
        <taxon>Pseudomonadota</taxon>
        <taxon>Gammaproteobacteria</taxon>
        <taxon>Enterobacterales</taxon>
        <taxon>Enterobacteriaceae</taxon>
        <taxon>Phytobacter</taxon>
    </lineage>
</organism>
<gene>
    <name evidence="5" type="primary">luxR</name>
    <name evidence="5" type="ORF">EMLFYP7_00873</name>
</gene>
<protein>
    <submittedName>
        <fullName evidence="5">Transcriptional activator protein LuxR</fullName>
    </submittedName>
</protein>
<dbReference type="InterPro" id="IPR036388">
    <property type="entry name" value="WH-like_DNA-bd_sf"/>
</dbReference>
<dbReference type="Pfam" id="PF03472">
    <property type="entry name" value="Autoind_bind"/>
    <property type="match status" value="1"/>
</dbReference>
<dbReference type="Pfam" id="PF00196">
    <property type="entry name" value="GerE"/>
    <property type="match status" value="1"/>
</dbReference>
<dbReference type="InterPro" id="IPR016032">
    <property type="entry name" value="Sig_transdc_resp-reg_C-effctor"/>
</dbReference>
<evidence type="ECO:0000313" key="5">
    <source>
        <dbReference type="EMBL" id="VYT88888.1"/>
    </source>
</evidence>
<reference evidence="5" key="1">
    <citation type="submission" date="2019-11" db="EMBL/GenBank/DDBJ databases">
        <authorList>
            <person name="Feng L."/>
        </authorList>
    </citation>
    <scope>NUCLEOTIDE SEQUENCE</scope>
    <source>
        <strain evidence="5">EMassiliensisLFYP7</strain>
    </source>
</reference>
<dbReference type="InterPro" id="IPR036693">
    <property type="entry name" value="TF_LuxR_autoind-bd_dom_sf"/>
</dbReference>
<dbReference type="SMART" id="SM00421">
    <property type="entry name" value="HTH_LUXR"/>
    <property type="match status" value="1"/>
</dbReference>
<dbReference type="InterPro" id="IPR000792">
    <property type="entry name" value="Tscrpt_reg_LuxR_C"/>
</dbReference>
<dbReference type="SUPFAM" id="SSF46894">
    <property type="entry name" value="C-terminal effector domain of the bipartite response regulators"/>
    <property type="match status" value="1"/>
</dbReference>
<evidence type="ECO:0000259" key="4">
    <source>
        <dbReference type="PROSITE" id="PS50043"/>
    </source>
</evidence>
<feature type="domain" description="HTH luxR-type" evidence="4">
    <location>
        <begin position="181"/>
        <end position="246"/>
    </location>
</feature>
<evidence type="ECO:0000256" key="1">
    <source>
        <dbReference type="ARBA" id="ARBA00023015"/>
    </source>
</evidence>
<name>A0A6N3AEY5_9ENTR</name>
<dbReference type="SUPFAM" id="SSF75516">
    <property type="entry name" value="Pheromone-binding domain of LuxR-like quorum-sensing transcription factors"/>
    <property type="match status" value="1"/>
</dbReference>
<keyword evidence="2" id="KW-0238">DNA-binding</keyword>
<dbReference type="GO" id="GO:0006355">
    <property type="term" value="P:regulation of DNA-templated transcription"/>
    <property type="evidence" value="ECO:0007669"/>
    <property type="project" value="InterPro"/>
</dbReference>
<dbReference type="GO" id="GO:0003677">
    <property type="term" value="F:DNA binding"/>
    <property type="evidence" value="ECO:0007669"/>
    <property type="project" value="UniProtKB-KW"/>
</dbReference>
<dbReference type="RefSeq" id="WP_156564943.1">
    <property type="nucleotide sequence ID" value="NZ_CACRTZ010000004.1"/>
</dbReference>
<dbReference type="AlphaFoldDB" id="A0A6N3AEY5"/>